<evidence type="ECO:0000256" key="7">
    <source>
        <dbReference type="ARBA" id="ARBA00029447"/>
    </source>
</evidence>
<dbReference type="Pfam" id="PF00015">
    <property type="entry name" value="MCPsignal"/>
    <property type="match status" value="1"/>
</dbReference>
<comment type="similarity">
    <text evidence="7">Belongs to the methyl-accepting chemotaxis (MCP) protein family.</text>
</comment>
<keyword evidence="3" id="KW-0812">Transmembrane</keyword>
<reference evidence="10 11" key="1">
    <citation type="submission" date="2020-08" db="EMBL/GenBank/DDBJ databases">
        <title>Genomic Encyclopedia of Type Strains, Phase IV (KMG-IV): sequencing the most valuable type-strain genomes for metagenomic binning, comparative biology and taxonomic classification.</title>
        <authorList>
            <person name="Goeker M."/>
        </authorList>
    </citation>
    <scope>NUCLEOTIDE SEQUENCE [LARGE SCALE GENOMIC DNA]</scope>
    <source>
        <strain evidence="10 11">DSM 22368</strain>
    </source>
</reference>
<keyword evidence="2" id="KW-1003">Cell membrane</keyword>
<evidence type="ECO:0000256" key="5">
    <source>
        <dbReference type="ARBA" id="ARBA00023136"/>
    </source>
</evidence>
<keyword evidence="5" id="KW-0472">Membrane</keyword>
<evidence type="ECO:0000313" key="10">
    <source>
        <dbReference type="EMBL" id="MBB6521128.1"/>
    </source>
</evidence>
<dbReference type="InterPro" id="IPR003122">
    <property type="entry name" value="Tar_rcpt_lig-bd"/>
</dbReference>
<keyword evidence="11" id="KW-1185">Reference proteome</keyword>
<dbReference type="Gene3D" id="1.10.287.950">
    <property type="entry name" value="Methyl-accepting chemotaxis protein"/>
    <property type="match status" value="1"/>
</dbReference>
<dbReference type="PANTHER" id="PTHR32089">
    <property type="entry name" value="METHYL-ACCEPTING CHEMOTAXIS PROTEIN MCPB"/>
    <property type="match status" value="1"/>
</dbReference>
<name>A0A7X0JRT6_9GAMM</name>
<dbReference type="InterPro" id="IPR004089">
    <property type="entry name" value="MCPsignal_dom"/>
</dbReference>
<dbReference type="FunCoup" id="A0A7X0JRT6">
    <property type="interactions" value="243"/>
</dbReference>
<dbReference type="EMBL" id="JACHHT010000001">
    <property type="protein sequence ID" value="MBB6521128.1"/>
    <property type="molecule type" value="Genomic_DNA"/>
</dbReference>
<evidence type="ECO:0000256" key="6">
    <source>
        <dbReference type="ARBA" id="ARBA00023224"/>
    </source>
</evidence>
<evidence type="ECO:0000256" key="8">
    <source>
        <dbReference type="PROSITE-ProRule" id="PRU00284"/>
    </source>
</evidence>
<evidence type="ECO:0000256" key="2">
    <source>
        <dbReference type="ARBA" id="ARBA00022475"/>
    </source>
</evidence>
<dbReference type="Pfam" id="PF02203">
    <property type="entry name" value="TarH"/>
    <property type="match status" value="1"/>
</dbReference>
<evidence type="ECO:0000256" key="4">
    <source>
        <dbReference type="ARBA" id="ARBA00022989"/>
    </source>
</evidence>
<evidence type="ECO:0000313" key="11">
    <source>
        <dbReference type="Proteomes" id="UP000528457"/>
    </source>
</evidence>
<dbReference type="InParanoid" id="A0A7X0JRT6"/>
<dbReference type="PROSITE" id="PS50111">
    <property type="entry name" value="CHEMOTAXIS_TRANSDUC_2"/>
    <property type="match status" value="1"/>
</dbReference>
<dbReference type="GO" id="GO:0006935">
    <property type="term" value="P:chemotaxis"/>
    <property type="evidence" value="ECO:0007669"/>
    <property type="project" value="InterPro"/>
</dbReference>
<accession>A0A7X0JRT6</accession>
<organism evidence="10 11">
    <name type="scientific">Pseudoteredinibacter isoporae</name>
    <dbReference type="NCBI Taxonomy" id="570281"/>
    <lineage>
        <taxon>Bacteria</taxon>
        <taxon>Pseudomonadati</taxon>
        <taxon>Pseudomonadota</taxon>
        <taxon>Gammaproteobacteria</taxon>
        <taxon>Cellvibrionales</taxon>
        <taxon>Cellvibrionaceae</taxon>
        <taxon>Pseudoteredinibacter</taxon>
    </lineage>
</organism>
<dbReference type="RefSeq" id="WP_166849356.1">
    <property type="nucleotide sequence ID" value="NZ_JAAONY010000001.1"/>
</dbReference>
<feature type="domain" description="Methyl-accepting transducer" evidence="9">
    <location>
        <begin position="287"/>
        <end position="523"/>
    </location>
</feature>
<dbReference type="SMART" id="SM00283">
    <property type="entry name" value="MA"/>
    <property type="match status" value="1"/>
</dbReference>
<dbReference type="GO" id="GO:0005886">
    <property type="term" value="C:plasma membrane"/>
    <property type="evidence" value="ECO:0007669"/>
    <property type="project" value="UniProtKB-SubCell"/>
</dbReference>
<evidence type="ECO:0000256" key="3">
    <source>
        <dbReference type="ARBA" id="ARBA00022692"/>
    </source>
</evidence>
<keyword evidence="4" id="KW-1133">Transmembrane helix</keyword>
<protein>
    <submittedName>
        <fullName evidence="10">Methyl-accepting chemotaxis protein</fullName>
    </submittedName>
</protein>
<evidence type="ECO:0000259" key="9">
    <source>
        <dbReference type="PROSITE" id="PS50111"/>
    </source>
</evidence>
<comment type="subcellular location">
    <subcellularLocation>
        <location evidence="1">Cell membrane</location>
        <topology evidence="1">Multi-pass membrane protein</topology>
    </subcellularLocation>
</comment>
<dbReference type="SUPFAM" id="SSF58104">
    <property type="entry name" value="Methyl-accepting chemotaxis protein (MCP) signaling domain"/>
    <property type="match status" value="1"/>
</dbReference>
<dbReference type="GO" id="GO:0007165">
    <property type="term" value="P:signal transduction"/>
    <property type="evidence" value="ECO:0007669"/>
    <property type="project" value="UniProtKB-KW"/>
</dbReference>
<dbReference type="AlphaFoldDB" id="A0A7X0JRT6"/>
<keyword evidence="6 8" id="KW-0807">Transducer</keyword>
<proteinExistence type="inferred from homology"/>
<dbReference type="PANTHER" id="PTHR32089:SF120">
    <property type="entry name" value="METHYL-ACCEPTING CHEMOTAXIS PROTEIN TLPQ"/>
    <property type="match status" value="1"/>
</dbReference>
<comment type="caution">
    <text evidence="10">The sequence shown here is derived from an EMBL/GenBank/DDBJ whole genome shotgun (WGS) entry which is preliminary data.</text>
</comment>
<dbReference type="CDD" id="cd11386">
    <property type="entry name" value="MCP_signal"/>
    <property type="match status" value="1"/>
</dbReference>
<dbReference type="Proteomes" id="UP000528457">
    <property type="component" value="Unassembled WGS sequence"/>
</dbReference>
<gene>
    <name evidence="10" type="ORF">HNR48_001406</name>
</gene>
<evidence type="ECO:0000256" key="1">
    <source>
        <dbReference type="ARBA" id="ARBA00004651"/>
    </source>
</evidence>
<dbReference type="FunFam" id="1.10.287.950:FF:000001">
    <property type="entry name" value="Methyl-accepting chemotaxis sensory transducer"/>
    <property type="match status" value="1"/>
</dbReference>
<sequence length="559" mass="61513">MSSLISRMSIRGRFLLITVVLLSLLITSSLTAILSMHSIGKELKNITEEDLPLIEALTKITVHQLEQAIHFERAIRYGEQSGQTATVANLMAEEKDKYRKLSKKVDQEIEDALGKTRSILLVPHSKEHEQEFRKVARSLEEIGKLHKTYDQDANHIFQVLKAGDITEVHILIQDIVKIEGELDRRLSKLVIEIEQFTEQAAMTATKHEAEAEKHQIILFVISALISFVLCWRIAKITQEHLNNVGATLTTIAKGDLRQDIVGDDEIQTPIRNMQNQLIEVMDTIHSSAERLSGTVLSVSTTAYQTERNIVEQQTETEQVAQATSRMHDTSKEVSSNVGDTAAAANQANRETSNGQEVLQKATSEVQGLASQIQSASTVISQLEQDTESISSVLEVISSIAEQTNLLALNAAIEAARAGEQGRGFAVVADEVRTLAGRTQESTESIREMIETVQAGSKKAVNVMSVSCNQSEAVVEQVRNAGETLVSIAGSIDHINMMSEQISAASSQQIQATDEIDRNIAHISKMGAENTSSTRTINEAMKDASDMSEELLALVKKFQY</sequence>